<reference evidence="1 2" key="1">
    <citation type="journal article" date="2022" name="New Phytol.">
        <title>Ecological generalism drives hyperdiversity of secondary metabolite gene clusters in xylarialean endophytes.</title>
        <authorList>
            <person name="Franco M.E.E."/>
            <person name="Wisecaver J.H."/>
            <person name="Arnold A.E."/>
            <person name="Ju Y.M."/>
            <person name="Slot J.C."/>
            <person name="Ahrendt S."/>
            <person name="Moore L.P."/>
            <person name="Eastman K.E."/>
            <person name="Scott K."/>
            <person name="Konkel Z."/>
            <person name="Mondo S.J."/>
            <person name="Kuo A."/>
            <person name="Hayes R.D."/>
            <person name="Haridas S."/>
            <person name="Andreopoulos B."/>
            <person name="Riley R."/>
            <person name="LaButti K."/>
            <person name="Pangilinan J."/>
            <person name="Lipzen A."/>
            <person name="Amirebrahimi M."/>
            <person name="Yan J."/>
            <person name="Adam C."/>
            <person name="Keymanesh K."/>
            <person name="Ng V."/>
            <person name="Louie K."/>
            <person name="Northen T."/>
            <person name="Drula E."/>
            <person name="Henrissat B."/>
            <person name="Hsieh H.M."/>
            <person name="Youens-Clark K."/>
            <person name="Lutzoni F."/>
            <person name="Miadlikowska J."/>
            <person name="Eastwood D.C."/>
            <person name="Hamelin R.C."/>
            <person name="Grigoriev I.V."/>
            <person name="U'Ren J.M."/>
        </authorList>
    </citation>
    <scope>NUCLEOTIDE SEQUENCE [LARGE SCALE GENOMIC DNA]</scope>
    <source>
        <strain evidence="1 2">ER1909</strain>
    </source>
</reference>
<protein>
    <submittedName>
        <fullName evidence="1">Heterokaryon incompatibility protein-domain-containing protein</fullName>
    </submittedName>
</protein>
<gene>
    <name evidence="1" type="ORF">F4821DRAFT_279018</name>
</gene>
<accession>A0ACC0CZB8</accession>
<proteinExistence type="predicted"/>
<keyword evidence="2" id="KW-1185">Reference proteome</keyword>
<sequence>MEGDAVIELGAVNATTDDTQHLAVRLSARQLYANLAVPAGSHWIRVLDVHPVSPEQSESPLVGDLRVVSLRDEPVFTTLSYVWGPKLSPSPKLTVLPYHVDLDVTENCLQALCSIRKQFGAVTIWVDSICINQDDEEEKATQIQLMSDIYSSADVGYIWLGGDGNSDFAVDFLTIRATYFTRLPLAYLRSNSVYQELLEMKRYKKEVWKDAIRRLKTRSLRHMRPWVPVPHSYMPNDDFRKIFVVPCTKEEDFFRIQNLLQHDWSCRIWTFQEVVLSRNPVLVCGDKALLWEVFINAICVPDQSPTMAAALGHWRLIVDTWLNFPRQPYRPRRQFKADYEASGDLHSFKELINTFWINQGALNCPLYVAFSALLAAPYSMSSFGIIYIVLTGSGASDGYAIALIVFVILFYLFAWIASWTKLHYTMTYVCSGTKPNWAPLPEASGKSHDILTNVPDEVLNGVWSASRKRASTEACDKAFGLFGILTASGASPRPPLYSQNTKEIYWGYFQCLLLWRPAAVTLILDAGIQNLEEPGWPSWLPNWSIPEYNTWLLDQVRTVSWSNTQSRQPPEPATISGNTMSLRGRCIGFVVLRRIVHDTSGAQLFSSLLELKQWIRAAQAGSSNFHPYRDIERNLFAILEGLSPTVKDEVLGTRTTVGYDFTSYGGAEGQFSAFKDLYHIIDSHPNNTAEAMLADIRGVSTAFNYLIRIINKLAEEKRCLFVMSSGLAGSASLELLTGDEVFLLSGVRAPVILQAHHEPGIHTLVGPILVHGLMHGEEFNEEDLTSEITLK</sequence>
<dbReference type="EMBL" id="MU394321">
    <property type="protein sequence ID" value="KAI6085815.1"/>
    <property type="molecule type" value="Genomic_DNA"/>
</dbReference>
<evidence type="ECO:0000313" key="1">
    <source>
        <dbReference type="EMBL" id="KAI6085815.1"/>
    </source>
</evidence>
<evidence type="ECO:0000313" key="2">
    <source>
        <dbReference type="Proteomes" id="UP001497680"/>
    </source>
</evidence>
<dbReference type="Proteomes" id="UP001497680">
    <property type="component" value="Unassembled WGS sequence"/>
</dbReference>
<comment type="caution">
    <text evidence="1">The sequence shown here is derived from an EMBL/GenBank/DDBJ whole genome shotgun (WGS) entry which is preliminary data.</text>
</comment>
<name>A0ACC0CZB8_9PEZI</name>
<organism evidence="1 2">
    <name type="scientific">Hypoxylon rubiginosum</name>
    <dbReference type="NCBI Taxonomy" id="110542"/>
    <lineage>
        <taxon>Eukaryota</taxon>
        <taxon>Fungi</taxon>
        <taxon>Dikarya</taxon>
        <taxon>Ascomycota</taxon>
        <taxon>Pezizomycotina</taxon>
        <taxon>Sordariomycetes</taxon>
        <taxon>Xylariomycetidae</taxon>
        <taxon>Xylariales</taxon>
        <taxon>Hypoxylaceae</taxon>
        <taxon>Hypoxylon</taxon>
    </lineage>
</organism>